<dbReference type="PROSITE" id="PS51078">
    <property type="entry name" value="ICLR_ED"/>
    <property type="match status" value="1"/>
</dbReference>
<gene>
    <name evidence="6" type="ORF">ACFO5R_04270</name>
</gene>
<dbReference type="InterPro" id="IPR050707">
    <property type="entry name" value="HTH_MetabolicPath_Reg"/>
</dbReference>
<evidence type="ECO:0000259" key="5">
    <source>
        <dbReference type="PROSITE" id="PS51078"/>
    </source>
</evidence>
<evidence type="ECO:0000313" key="6">
    <source>
        <dbReference type="EMBL" id="MFC4541142.1"/>
    </source>
</evidence>
<dbReference type="InterPro" id="IPR014757">
    <property type="entry name" value="Tscrpt_reg_IclR_C"/>
</dbReference>
<dbReference type="InterPro" id="IPR029016">
    <property type="entry name" value="GAF-like_dom_sf"/>
</dbReference>
<dbReference type="InterPro" id="IPR005471">
    <property type="entry name" value="Tscrpt_reg_IclR_N"/>
</dbReference>
<dbReference type="Gene3D" id="3.30.450.40">
    <property type="match status" value="1"/>
</dbReference>
<keyword evidence="1" id="KW-0805">Transcription regulation</keyword>
<name>A0ABD5PKQ2_9EURY</name>
<dbReference type="Proteomes" id="UP001595898">
    <property type="component" value="Unassembled WGS sequence"/>
</dbReference>
<dbReference type="PANTHER" id="PTHR30136">
    <property type="entry name" value="HELIX-TURN-HELIX TRANSCRIPTIONAL REGULATOR, ICLR FAMILY"/>
    <property type="match status" value="1"/>
</dbReference>
<evidence type="ECO:0000256" key="1">
    <source>
        <dbReference type="ARBA" id="ARBA00023015"/>
    </source>
</evidence>
<reference evidence="6 7" key="1">
    <citation type="journal article" date="2019" name="Int. J. Syst. Evol. Microbiol.">
        <title>The Global Catalogue of Microorganisms (GCM) 10K type strain sequencing project: providing services to taxonomists for standard genome sequencing and annotation.</title>
        <authorList>
            <consortium name="The Broad Institute Genomics Platform"/>
            <consortium name="The Broad Institute Genome Sequencing Center for Infectious Disease"/>
            <person name="Wu L."/>
            <person name="Ma J."/>
        </authorList>
    </citation>
    <scope>NUCLEOTIDE SEQUENCE [LARGE SCALE GENOMIC DNA]</scope>
    <source>
        <strain evidence="6 7">WLHS5</strain>
    </source>
</reference>
<evidence type="ECO:0000256" key="3">
    <source>
        <dbReference type="ARBA" id="ARBA00023163"/>
    </source>
</evidence>
<keyword evidence="2" id="KW-0238">DNA-binding</keyword>
<dbReference type="GO" id="GO:0006355">
    <property type="term" value="P:regulation of DNA-templated transcription"/>
    <property type="evidence" value="ECO:0007669"/>
    <property type="project" value="UniProtKB-ARBA"/>
</dbReference>
<keyword evidence="3" id="KW-0804">Transcription</keyword>
<evidence type="ECO:0000259" key="4">
    <source>
        <dbReference type="PROSITE" id="PS51077"/>
    </source>
</evidence>
<dbReference type="PANTHER" id="PTHR30136:SF35">
    <property type="entry name" value="HTH-TYPE TRANSCRIPTIONAL REGULATOR RV1719"/>
    <property type="match status" value="1"/>
</dbReference>
<protein>
    <submittedName>
        <fullName evidence="6">IclR family transcriptional regulator</fullName>
    </submittedName>
</protein>
<dbReference type="AlphaFoldDB" id="A0ABD5PKQ2"/>
<dbReference type="GO" id="GO:0003677">
    <property type="term" value="F:DNA binding"/>
    <property type="evidence" value="ECO:0007669"/>
    <property type="project" value="UniProtKB-KW"/>
</dbReference>
<proteinExistence type="predicted"/>
<organism evidence="6 7">
    <name type="scientific">Halosolutus amylolyticus</name>
    <dbReference type="NCBI Taxonomy" id="2932267"/>
    <lineage>
        <taxon>Archaea</taxon>
        <taxon>Methanobacteriati</taxon>
        <taxon>Methanobacteriota</taxon>
        <taxon>Stenosarchaea group</taxon>
        <taxon>Halobacteria</taxon>
        <taxon>Halobacteriales</taxon>
        <taxon>Natrialbaceae</taxon>
        <taxon>Halosolutus</taxon>
    </lineage>
</organism>
<sequence length="254" mass="27920">MTTNDRIPIKTTGTAFDLLEVLAREGETTLPELAGHLEMPTSTVHDHLLTLQKLGYVVKTGNAYRVSTRLLNMGESARRKMKIFPPAKKEVDKLAAQTGEHAALGIEENGQTVLLYISKGEDALNLGVSEGFRMAMPTNCLGKAMLAFLPDDRVEEILDRHGLPEITDNSLTSRDELYEQLDLIRDRRYATDVGERVGGVNAVAAPIVTEDTVRGALAISAPANRMEGDRFEMELPNLLLQSTNVVEVQYTLGE</sequence>
<dbReference type="Pfam" id="PF09339">
    <property type="entry name" value="HTH_IclR"/>
    <property type="match status" value="1"/>
</dbReference>
<evidence type="ECO:0000313" key="7">
    <source>
        <dbReference type="Proteomes" id="UP001595898"/>
    </source>
</evidence>
<dbReference type="SUPFAM" id="SSF55781">
    <property type="entry name" value="GAF domain-like"/>
    <property type="match status" value="1"/>
</dbReference>
<dbReference type="EMBL" id="JBHSFA010000002">
    <property type="protein sequence ID" value="MFC4541142.1"/>
    <property type="molecule type" value="Genomic_DNA"/>
</dbReference>
<feature type="domain" description="HTH iclR-type" evidence="4">
    <location>
        <begin position="9"/>
        <end position="68"/>
    </location>
</feature>
<keyword evidence="7" id="KW-1185">Reference proteome</keyword>
<dbReference type="InterPro" id="IPR036388">
    <property type="entry name" value="WH-like_DNA-bd_sf"/>
</dbReference>
<dbReference type="InterPro" id="IPR036390">
    <property type="entry name" value="WH_DNA-bd_sf"/>
</dbReference>
<dbReference type="RefSeq" id="WP_250139285.1">
    <property type="nucleotide sequence ID" value="NZ_JALIQP010000001.1"/>
</dbReference>
<dbReference type="SMART" id="SM00346">
    <property type="entry name" value="HTH_ICLR"/>
    <property type="match status" value="1"/>
</dbReference>
<dbReference type="PROSITE" id="PS51077">
    <property type="entry name" value="HTH_ICLR"/>
    <property type="match status" value="1"/>
</dbReference>
<comment type="caution">
    <text evidence="6">The sequence shown here is derived from an EMBL/GenBank/DDBJ whole genome shotgun (WGS) entry which is preliminary data.</text>
</comment>
<accession>A0ABD5PKQ2</accession>
<dbReference type="Gene3D" id="1.10.10.10">
    <property type="entry name" value="Winged helix-like DNA-binding domain superfamily/Winged helix DNA-binding domain"/>
    <property type="match status" value="1"/>
</dbReference>
<evidence type="ECO:0000256" key="2">
    <source>
        <dbReference type="ARBA" id="ARBA00023125"/>
    </source>
</evidence>
<dbReference type="SUPFAM" id="SSF46785">
    <property type="entry name" value="Winged helix' DNA-binding domain"/>
    <property type="match status" value="1"/>
</dbReference>
<feature type="domain" description="IclR-ED" evidence="5">
    <location>
        <begin position="69"/>
        <end position="254"/>
    </location>
</feature>
<dbReference type="Pfam" id="PF01614">
    <property type="entry name" value="IclR_C"/>
    <property type="match status" value="1"/>
</dbReference>